<dbReference type="SUPFAM" id="SSF50386">
    <property type="entry name" value="STI-like"/>
    <property type="match status" value="1"/>
</dbReference>
<dbReference type="GO" id="GO:0004866">
    <property type="term" value="F:endopeptidase inhibitor activity"/>
    <property type="evidence" value="ECO:0007669"/>
    <property type="project" value="InterPro"/>
</dbReference>
<name>A0A6A3B1Z8_HIBSY</name>
<reference evidence="3" key="1">
    <citation type="submission" date="2019-09" db="EMBL/GenBank/DDBJ databases">
        <title>Draft genome information of white flower Hibiscus syriacus.</title>
        <authorList>
            <person name="Kim Y.-M."/>
        </authorList>
    </citation>
    <scope>NUCLEOTIDE SEQUENCE [LARGE SCALE GENOMIC DNA]</scope>
    <source>
        <strain evidence="3">YM2019G1</strain>
    </source>
</reference>
<dbReference type="SMART" id="SM00452">
    <property type="entry name" value="STI"/>
    <property type="match status" value="1"/>
</dbReference>
<dbReference type="Gene3D" id="2.80.10.50">
    <property type="match status" value="1"/>
</dbReference>
<feature type="chain" id="PRO_5025515819" evidence="2">
    <location>
        <begin position="28"/>
        <end position="165"/>
    </location>
</feature>
<evidence type="ECO:0000313" key="3">
    <source>
        <dbReference type="EMBL" id="KAE8709667.1"/>
    </source>
</evidence>
<keyword evidence="2" id="KW-0732">Signal</keyword>
<feature type="signal peptide" evidence="2">
    <location>
        <begin position="1"/>
        <end position="27"/>
    </location>
</feature>
<dbReference type="EMBL" id="VEPZ02000934">
    <property type="protein sequence ID" value="KAE8709667.1"/>
    <property type="molecule type" value="Genomic_DNA"/>
</dbReference>
<gene>
    <name evidence="3" type="ORF">F3Y22_tig00110328pilonHSYRG00114</name>
</gene>
<dbReference type="InterPro" id="IPR011065">
    <property type="entry name" value="Kunitz_inhibitor_STI-like_sf"/>
</dbReference>
<organism evidence="3 4">
    <name type="scientific">Hibiscus syriacus</name>
    <name type="common">Rose of Sharon</name>
    <dbReference type="NCBI Taxonomy" id="106335"/>
    <lineage>
        <taxon>Eukaryota</taxon>
        <taxon>Viridiplantae</taxon>
        <taxon>Streptophyta</taxon>
        <taxon>Embryophyta</taxon>
        <taxon>Tracheophyta</taxon>
        <taxon>Spermatophyta</taxon>
        <taxon>Magnoliopsida</taxon>
        <taxon>eudicotyledons</taxon>
        <taxon>Gunneridae</taxon>
        <taxon>Pentapetalae</taxon>
        <taxon>rosids</taxon>
        <taxon>malvids</taxon>
        <taxon>Malvales</taxon>
        <taxon>Malvaceae</taxon>
        <taxon>Malvoideae</taxon>
        <taxon>Hibiscus</taxon>
    </lineage>
</organism>
<sequence>MKTMPPAVSFLFFLLSTSSFFSSVANAARKAVLDSEGKALRSGVQYYIVSTIQGAGGAALASRSVEKPCPKLVVLNGNQLGVRVLFYPDYNETTVYESTDVNIQFVPGADPDCKTSTTWKLDDYDPSSGRWWLTVGRLAWLKEMAAHSTYESIKRHKASRREALE</sequence>
<dbReference type="Proteomes" id="UP000436088">
    <property type="component" value="Unassembled WGS sequence"/>
</dbReference>
<protein>
    <submittedName>
        <fullName evidence="3">Uncharacterized protein</fullName>
    </submittedName>
</protein>
<dbReference type="PROSITE" id="PS00283">
    <property type="entry name" value="SOYBEAN_KUNITZ"/>
    <property type="match status" value="1"/>
</dbReference>
<dbReference type="AlphaFoldDB" id="A0A6A3B1Z8"/>
<comment type="similarity">
    <text evidence="1">Belongs to the protease inhibitor I3 (leguminous Kunitz-type inhibitor) family.</text>
</comment>
<dbReference type="Pfam" id="PF00197">
    <property type="entry name" value="Kunitz_legume"/>
    <property type="match status" value="1"/>
</dbReference>
<evidence type="ECO:0000256" key="2">
    <source>
        <dbReference type="SAM" id="SignalP"/>
    </source>
</evidence>
<evidence type="ECO:0000256" key="1">
    <source>
        <dbReference type="ARBA" id="ARBA00005440"/>
    </source>
</evidence>
<dbReference type="InterPro" id="IPR002160">
    <property type="entry name" value="Prot_inh_Kunz-lg"/>
</dbReference>
<dbReference type="PANTHER" id="PTHR33107">
    <property type="entry name" value="KUNITZ TRYPSIN INHIBITOR 2"/>
    <property type="match status" value="1"/>
</dbReference>
<comment type="caution">
    <text evidence="3">The sequence shown here is derived from an EMBL/GenBank/DDBJ whole genome shotgun (WGS) entry which is preliminary data.</text>
</comment>
<proteinExistence type="inferred from homology"/>
<evidence type="ECO:0000313" key="4">
    <source>
        <dbReference type="Proteomes" id="UP000436088"/>
    </source>
</evidence>
<keyword evidence="4" id="KW-1185">Reference proteome</keyword>
<dbReference type="PANTHER" id="PTHR33107:SF28">
    <property type="entry name" value="CYSTEINE PROTEASE INHIBITOR 8-LIKE"/>
    <property type="match status" value="1"/>
</dbReference>
<accession>A0A6A3B1Z8</accession>